<dbReference type="InterPro" id="IPR046497">
    <property type="entry name" value="DUF6590"/>
</dbReference>
<evidence type="ECO:0000259" key="1">
    <source>
        <dbReference type="Pfam" id="PF20233"/>
    </source>
</evidence>
<dbReference type="RefSeq" id="XP_065963613.1">
    <property type="nucleotide sequence ID" value="XM_066106675.1"/>
</dbReference>
<dbReference type="Pfam" id="PF20233">
    <property type="entry name" value="DUF6590"/>
    <property type="match status" value="2"/>
</dbReference>
<name>A0A834S0M1_9PLEO</name>
<gene>
    <name evidence="2" type="ORF">PtrM4_085480</name>
</gene>
<dbReference type="EMBL" id="NQIK02000003">
    <property type="protein sequence ID" value="KAF7573643.1"/>
    <property type="molecule type" value="Genomic_DNA"/>
</dbReference>
<evidence type="ECO:0000313" key="3">
    <source>
        <dbReference type="Proteomes" id="UP000245464"/>
    </source>
</evidence>
<feature type="domain" description="DUF6590" evidence="1">
    <location>
        <begin position="5"/>
        <end position="126"/>
    </location>
</feature>
<evidence type="ECO:0000313" key="2">
    <source>
        <dbReference type="EMBL" id="KAF7573643.1"/>
    </source>
</evidence>
<dbReference type="GeneID" id="6348177"/>
<dbReference type="AlphaFoldDB" id="A0A834S0M1"/>
<dbReference type="KEGG" id="ptrr:6348177"/>
<organism evidence="2 3">
    <name type="scientific">Pyrenophora tritici-repentis</name>
    <dbReference type="NCBI Taxonomy" id="45151"/>
    <lineage>
        <taxon>Eukaryota</taxon>
        <taxon>Fungi</taxon>
        <taxon>Dikarya</taxon>
        <taxon>Ascomycota</taxon>
        <taxon>Pezizomycotina</taxon>
        <taxon>Dothideomycetes</taxon>
        <taxon>Pleosporomycetidae</taxon>
        <taxon>Pleosporales</taxon>
        <taxon>Pleosporineae</taxon>
        <taxon>Pleosporaceae</taxon>
        <taxon>Pyrenophora</taxon>
    </lineage>
</organism>
<sequence length="313" mass="35722">MTNYKRDDITTIRFGEMVHAQIRRFIVVQQKREFCYALPIFTYNKQGTKKPGVVPSEHAIAYSYGYEPILLPGEARLEKDPICIVSNDSEPLSTASRIYFGIHHPIQYNVKVKDLGYVVPVDLSKLHNYWIKEGPLYELEVTGQDGYSATATGIFTQTQNSAWTHQENENVSSNNYFEPVKNPRAFFKKGRVFESSQWGSQLSAVVKPTPTHAVCLPIFQKGYAYPSREHADIVFTTEAYTQQEVNDQSPNRAIYVKKENDNVPIQSDMCMDFAKPYTMEYDIQVCNIGRVFGDSVGYMEKRFAESLGLARSE</sequence>
<comment type="caution">
    <text evidence="2">The sequence shown here is derived from an EMBL/GenBank/DDBJ whole genome shotgun (WGS) entry which is preliminary data.</text>
</comment>
<protein>
    <recommendedName>
        <fullName evidence="1">DUF6590 domain-containing protein</fullName>
    </recommendedName>
</protein>
<dbReference type="PANTHER" id="PTHR35391:SF5">
    <property type="entry name" value="DUF6590 DOMAIN-CONTAINING PROTEIN"/>
    <property type="match status" value="1"/>
</dbReference>
<accession>A0A834S0M1</accession>
<dbReference type="Proteomes" id="UP000245464">
    <property type="component" value="Chromosome 3"/>
</dbReference>
<feature type="domain" description="DUF6590" evidence="1">
    <location>
        <begin position="204"/>
        <end position="299"/>
    </location>
</feature>
<proteinExistence type="predicted"/>
<reference evidence="2" key="1">
    <citation type="journal article" date="2018" name="BMC Genomics">
        <title>Comparative genomics of the wheat fungal pathogen Pyrenophora tritici-repentis reveals chromosomal variations and genome plasticity.</title>
        <authorList>
            <person name="Moolhuijzen P."/>
            <person name="See P.T."/>
            <person name="Hane J.K."/>
            <person name="Shi G."/>
            <person name="Liu Z."/>
            <person name="Oliver R.P."/>
            <person name="Moffat C.S."/>
        </authorList>
    </citation>
    <scope>NUCLEOTIDE SEQUENCE [LARGE SCALE GENOMIC DNA]</scope>
    <source>
        <strain evidence="2">M4</strain>
    </source>
</reference>
<dbReference type="PANTHER" id="PTHR35391">
    <property type="entry name" value="C2H2-TYPE DOMAIN-CONTAINING PROTEIN-RELATED"/>
    <property type="match status" value="1"/>
</dbReference>